<proteinExistence type="predicted"/>
<dbReference type="InterPro" id="IPR050266">
    <property type="entry name" value="AB_hydrolase_sf"/>
</dbReference>
<reference evidence="2" key="1">
    <citation type="journal article" date="2014" name="Int. J. Syst. Evol. Microbiol.">
        <title>Complete genome sequence of Corynebacterium casei LMG S-19264T (=DSM 44701T), isolated from a smear-ripened cheese.</title>
        <authorList>
            <consortium name="US DOE Joint Genome Institute (JGI-PGF)"/>
            <person name="Walter F."/>
            <person name="Albersmeier A."/>
            <person name="Kalinowski J."/>
            <person name="Ruckert C."/>
        </authorList>
    </citation>
    <scope>NUCLEOTIDE SEQUENCE</scope>
    <source>
        <strain evidence="2">CGMCC 1.16134</strain>
    </source>
</reference>
<keyword evidence="3" id="KW-1185">Reference proteome</keyword>
<evidence type="ECO:0000313" key="2">
    <source>
        <dbReference type="EMBL" id="GGF94334.1"/>
    </source>
</evidence>
<dbReference type="Proteomes" id="UP000637643">
    <property type="component" value="Unassembled WGS sequence"/>
</dbReference>
<dbReference type="PANTHER" id="PTHR43798">
    <property type="entry name" value="MONOACYLGLYCEROL LIPASE"/>
    <property type="match status" value="1"/>
</dbReference>
<protein>
    <submittedName>
        <fullName evidence="2">Alpha/beta hydrolase</fullName>
    </submittedName>
</protein>
<name>A0A917CPS8_9BACL</name>
<dbReference type="RefSeq" id="WP_189028721.1">
    <property type="nucleotide sequence ID" value="NZ_BMKR01000021.1"/>
</dbReference>
<feature type="domain" description="AB hydrolase-1" evidence="1">
    <location>
        <begin position="15"/>
        <end position="233"/>
    </location>
</feature>
<evidence type="ECO:0000259" key="1">
    <source>
        <dbReference type="Pfam" id="PF12697"/>
    </source>
</evidence>
<dbReference type="PRINTS" id="PR00111">
    <property type="entry name" value="ABHYDROLASE"/>
</dbReference>
<dbReference type="InterPro" id="IPR029058">
    <property type="entry name" value="AB_hydrolase_fold"/>
</dbReference>
<accession>A0A917CPS8</accession>
<evidence type="ECO:0000313" key="3">
    <source>
        <dbReference type="Proteomes" id="UP000637643"/>
    </source>
</evidence>
<gene>
    <name evidence="2" type="ORF">GCM10010912_44120</name>
</gene>
<dbReference type="SUPFAM" id="SSF53474">
    <property type="entry name" value="alpha/beta-Hydrolases"/>
    <property type="match status" value="1"/>
</dbReference>
<organism evidence="2 3">
    <name type="scientific">Paenibacillus albidus</name>
    <dbReference type="NCBI Taxonomy" id="2041023"/>
    <lineage>
        <taxon>Bacteria</taxon>
        <taxon>Bacillati</taxon>
        <taxon>Bacillota</taxon>
        <taxon>Bacilli</taxon>
        <taxon>Bacillales</taxon>
        <taxon>Paenibacillaceae</taxon>
        <taxon>Paenibacillus</taxon>
    </lineage>
</organism>
<comment type="caution">
    <text evidence="2">The sequence shown here is derived from an EMBL/GenBank/DDBJ whole genome shotgun (WGS) entry which is preliminary data.</text>
</comment>
<sequence>MLYVQQYGEQHKETLLFLHGGGLSGRMWAEVAGELDDYHCIVPDLPEHGQSAGVKPLSTDFCLRQMEMLLERRGPVHVVGLSLGGALALSMLRTMPDRIHSMVLSGTAAGMSRMTAMLLNGAAAPLYSMLSAKTLAQSMMKQFHIPESFRQSLVEDAAAINAGVTRRMHAMLSEIRLPAENSTPLLVLVGERENKLARRAAARIAATVPASKGAVVPKVGHVWSYERPALFAQVIRHWVEQKEVHPQLLHLP</sequence>
<keyword evidence="2" id="KW-0378">Hydrolase</keyword>
<dbReference type="Pfam" id="PF12697">
    <property type="entry name" value="Abhydrolase_6"/>
    <property type="match status" value="1"/>
</dbReference>
<reference evidence="2" key="2">
    <citation type="submission" date="2020-09" db="EMBL/GenBank/DDBJ databases">
        <authorList>
            <person name="Sun Q."/>
            <person name="Zhou Y."/>
        </authorList>
    </citation>
    <scope>NUCLEOTIDE SEQUENCE</scope>
    <source>
        <strain evidence="2">CGMCC 1.16134</strain>
    </source>
</reference>
<dbReference type="GO" id="GO:0016787">
    <property type="term" value="F:hydrolase activity"/>
    <property type="evidence" value="ECO:0007669"/>
    <property type="project" value="UniProtKB-KW"/>
</dbReference>
<dbReference type="Gene3D" id="3.40.50.1820">
    <property type="entry name" value="alpha/beta hydrolase"/>
    <property type="match status" value="1"/>
</dbReference>
<dbReference type="EMBL" id="BMKR01000021">
    <property type="protein sequence ID" value="GGF94334.1"/>
    <property type="molecule type" value="Genomic_DNA"/>
</dbReference>
<dbReference type="AlphaFoldDB" id="A0A917CPS8"/>
<dbReference type="InterPro" id="IPR000073">
    <property type="entry name" value="AB_hydrolase_1"/>
</dbReference>